<dbReference type="AlphaFoldDB" id="A0A1J4V7X1"/>
<comment type="caution">
    <text evidence="1">The sequence shown here is derived from an EMBL/GenBank/DDBJ whole genome shotgun (WGS) entry which is preliminary data.</text>
</comment>
<name>A0A1J4V7X1_9BACT</name>
<evidence type="ECO:0008006" key="3">
    <source>
        <dbReference type="Google" id="ProtNLM"/>
    </source>
</evidence>
<dbReference type="STRING" id="1805281.AUJ77_02495"/>
<protein>
    <recommendedName>
        <fullName evidence="3">Transglutaminase-like domain-containing protein</fullName>
    </recommendedName>
</protein>
<sequence>MFELSKEETSILKSLSTPNKIQDFLDTLAFNYEKSGETCMSPRRVLREGKAHCLEGALFAATALWLHGERPLLLNLETLDDDDDHALALYKKNGLWGALSKTNHNVLRFRDPVYHTVHELVLSYFHEYFMPGTGQKTLRAYSRPFSLKQFGTAWIISEENLWTIAHALDEAPHSPIVPKDYTRHLRPASLVEQTSASIAEWDKKNPRT</sequence>
<proteinExistence type="predicted"/>
<evidence type="ECO:0000313" key="2">
    <source>
        <dbReference type="Proteomes" id="UP000181992"/>
    </source>
</evidence>
<accession>A0A1J4V7X1</accession>
<gene>
    <name evidence="1" type="ORF">AUJ77_02495</name>
</gene>
<evidence type="ECO:0000313" key="1">
    <source>
        <dbReference type="EMBL" id="OIO30654.1"/>
    </source>
</evidence>
<organism evidence="1 2">
    <name type="scientific">Candidatus Nomurabacteria bacterium CG1_02_43_90</name>
    <dbReference type="NCBI Taxonomy" id="1805281"/>
    <lineage>
        <taxon>Bacteria</taxon>
        <taxon>Candidatus Nomuraibacteriota</taxon>
    </lineage>
</organism>
<dbReference type="Proteomes" id="UP000181992">
    <property type="component" value="Unassembled WGS sequence"/>
</dbReference>
<dbReference type="EMBL" id="MNVN01000015">
    <property type="protein sequence ID" value="OIO30654.1"/>
    <property type="molecule type" value="Genomic_DNA"/>
</dbReference>
<reference evidence="1 2" key="1">
    <citation type="journal article" date="2016" name="Environ. Microbiol.">
        <title>Genomic resolution of a cold subsurface aquifer community provides metabolic insights for novel microbes adapted to high CO concentrations.</title>
        <authorList>
            <person name="Probst A.J."/>
            <person name="Castelle C.J."/>
            <person name="Singh A."/>
            <person name="Brown C.T."/>
            <person name="Anantharaman K."/>
            <person name="Sharon I."/>
            <person name="Hug L.A."/>
            <person name="Burstein D."/>
            <person name="Emerson J.B."/>
            <person name="Thomas B.C."/>
            <person name="Banfield J.F."/>
        </authorList>
    </citation>
    <scope>NUCLEOTIDE SEQUENCE [LARGE SCALE GENOMIC DNA]</scope>
    <source>
        <strain evidence="1">CG1_02_43_90</strain>
    </source>
</reference>